<keyword evidence="1" id="KW-1133">Transmembrane helix</keyword>
<feature type="transmembrane region" description="Helical" evidence="1">
    <location>
        <begin position="99"/>
        <end position="121"/>
    </location>
</feature>
<keyword evidence="1" id="KW-0472">Membrane</keyword>
<comment type="caution">
    <text evidence="2">The sequence shown here is derived from an EMBL/GenBank/DDBJ whole genome shotgun (WGS) entry which is preliminary data.</text>
</comment>
<dbReference type="EMBL" id="JACHJT010000001">
    <property type="protein sequence ID" value="MBB4932241.1"/>
    <property type="molecule type" value="Genomic_DNA"/>
</dbReference>
<accession>A0A7W7RHS7</accession>
<evidence type="ECO:0000313" key="3">
    <source>
        <dbReference type="Proteomes" id="UP000523007"/>
    </source>
</evidence>
<keyword evidence="1" id="KW-0812">Transmembrane</keyword>
<feature type="transmembrane region" description="Helical" evidence="1">
    <location>
        <begin position="6"/>
        <end position="27"/>
    </location>
</feature>
<evidence type="ECO:0008006" key="4">
    <source>
        <dbReference type="Google" id="ProtNLM"/>
    </source>
</evidence>
<evidence type="ECO:0000313" key="2">
    <source>
        <dbReference type="EMBL" id="MBB4932241.1"/>
    </source>
</evidence>
<reference evidence="2 3" key="1">
    <citation type="submission" date="2020-08" db="EMBL/GenBank/DDBJ databases">
        <title>Sequencing the genomes of 1000 actinobacteria strains.</title>
        <authorList>
            <person name="Klenk H.-P."/>
        </authorList>
    </citation>
    <scope>NUCLEOTIDE SEQUENCE [LARGE SCALE GENOMIC DNA]</scope>
    <source>
        <strain evidence="2 3">DSM 102030</strain>
    </source>
</reference>
<dbReference type="RefSeq" id="WP_184579543.1">
    <property type="nucleotide sequence ID" value="NZ_JACHJT010000001.1"/>
</dbReference>
<protein>
    <recommendedName>
        <fullName evidence="4">DUF3592 domain-containing protein</fullName>
    </recommendedName>
</protein>
<sequence>MFPPPLIGWIVAAAGTALALAGAFWAARRSAVSRSLVPARVTRVTGDGVARVEVAGSTGGSDAVLDRAVPGLIEGDTVMVRPRAGHPATYGPCPRPWNAYWLGLLCYGLVLIALGGTAALIQDTGDERPLFIPFIGVVLLLGPFLMAGKVAGLVGFARNATRTSGHIVGYRRHPHVRVNELPASMPRIEYTFGGATRRAWSRAAYMSSLFTGKRVAVWVGDRSPADIMTVGTLVYSTGVISLVCGYFGALFLVGVLLL</sequence>
<feature type="transmembrane region" description="Helical" evidence="1">
    <location>
        <begin position="133"/>
        <end position="157"/>
    </location>
</feature>
<dbReference type="Proteomes" id="UP000523007">
    <property type="component" value="Unassembled WGS sequence"/>
</dbReference>
<organism evidence="2 3">
    <name type="scientific">Lipingzhangella halophila</name>
    <dbReference type="NCBI Taxonomy" id="1783352"/>
    <lineage>
        <taxon>Bacteria</taxon>
        <taxon>Bacillati</taxon>
        <taxon>Actinomycetota</taxon>
        <taxon>Actinomycetes</taxon>
        <taxon>Streptosporangiales</taxon>
        <taxon>Nocardiopsidaceae</taxon>
        <taxon>Lipingzhangella</taxon>
    </lineage>
</organism>
<keyword evidence="3" id="KW-1185">Reference proteome</keyword>
<dbReference type="AlphaFoldDB" id="A0A7W7RHS7"/>
<feature type="transmembrane region" description="Helical" evidence="1">
    <location>
        <begin position="232"/>
        <end position="257"/>
    </location>
</feature>
<gene>
    <name evidence="2" type="ORF">F4561_003061</name>
</gene>
<proteinExistence type="predicted"/>
<evidence type="ECO:0000256" key="1">
    <source>
        <dbReference type="SAM" id="Phobius"/>
    </source>
</evidence>
<name>A0A7W7RHS7_9ACTN</name>